<accession>A0A077MCC8</accession>
<keyword evidence="2" id="KW-1185">Reference proteome</keyword>
<organism evidence="1 2">
    <name type="scientific">Nostocoides jenkinsii Ben 74</name>
    <dbReference type="NCBI Taxonomy" id="1193518"/>
    <lineage>
        <taxon>Bacteria</taxon>
        <taxon>Bacillati</taxon>
        <taxon>Actinomycetota</taxon>
        <taxon>Actinomycetes</taxon>
        <taxon>Micrococcales</taxon>
        <taxon>Intrasporangiaceae</taxon>
        <taxon>Nostocoides</taxon>
    </lineage>
</organism>
<dbReference type="EMBL" id="CAJC01000180">
    <property type="protein sequence ID" value="CCI54274.1"/>
    <property type="molecule type" value="Genomic_DNA"/>
</dbReference>
<dbReference type="STRING" id="1193518.BN13_670004"/>
<dbReference type="RefSeq" id="WP_048546773.1">
    <property type="nucleotide sequence ID" value="NZ_HF571038.1"/>
</dbReference>
<comment type="caution">
    <text evidence="1">The sequence shown here is derived from an EMBL/GenBank/DDBJ whole genome shotgun (WGS) entry which is preliminary data.</text>
</comment>
<proteinExistence type="predicted"/>
<protein>
    <submittedName>
        <fullName evidence="1">Uncharacterized protein</fullName>
    </submittedName>
</protein>
<gene>
    <name evidence="1" type="ORF">BN13_670004</name>
</gene>
<reference evidence="1 2" key="1">
    <citation type="journal article" date="2013" name="ISME J.">
        <title>A metabolic model for members of the genus Tetrasphaera involved in enhanced biological phosphorus removal.</title>
        <authorList>
            <person name="Kristiansen R."/>
            <person name="Nguyen H.T.T."/>
            <person name="Saunders A.M."/>
            <person name="Nielsen J.L."/>
            <person name="Wimmer R."/>
            <person name="Le V.Q."/>
            <person name="McIlroy S.J."/>
            <person name="Petrovski S."/>
            <person name="Seviour R.J."/>
            <person name="Calteau A."/>
            <person name="Nielsen K.L."/>
            <person name="Nielsen P.H."/>
        </authorList>
    </citation>
    <scope>NUCLEOTIDE SEQUENCE [LARGE SCALE GENOMIC DNA]</scope>
    <source>
        <strain evidence="1 2">Ben 74</strain>
    </source>
</reference>
<sequence>MSSSAPRHNSVSLLLIALIAAALAILALLVPSVRAAMSREAPPVTAVTMRIAPVSAQTPDDCPELTGARLNRATTAVLGTFQFNSAGVANFTAQHWFRGGPADLVRVTSTTPVDLEQALAAAKLDSGQVLLASRSGEVLLCGETAPYSAGQAAKFYSVFEQSGTPSASPSS</sequence>
<dbReference type="OrthoDB" id="5117757at2"/>
<name>A0A077MCC8_9MICO</name>
<dbReference type="AlphaFoldDB" id="A0A077MCC8"/>
<evidence type="ECO:0000313" key="1">
    <source>
        <dbReference type="EMBL" id="CCI54274.1"/>
    </source>
</evidence>
<dbReference type="Proteomes" id="UP000035720">
    <property type="component" value="Unassembled WGS sequence"/>
</dbReference>
<evidence type="ECO:0000313" key="2">
    <source>
        <dbReference type="Proteomes" id="UP000035720"/>
    </source>
</evidence>